<feature type="non-terminal residue" evidence="1">
    <location>
        <position position="420"/>
    </location>
</feature>
<name>A0A0F9ALG8_9ZZZZ</name>
<comment type="caution">
    <text evidence="1">The sequence shown here is derived from an EMBL/GenBank/DDBJ whole genome shotgun (WGS) entry which is preliminary data.</text>
</comment>
<dbReference type="AlphaFoldDB" id="A0A0F9ALG8"/>
<accession>A0A0F9ALG8</accession>
<organism evidence="1">
    <name type="scientific">marine sediment metagenome</name>
    <dbReference type="NCBI Taxonomy" id="412755"/>
    <lineage>
        <taxon>unclassified sequences</taxon>
        <taxon>metagenomes</taxon>
        <taxon>ecological metagenomes</taxon>
    </lineage>
</organism>
<protein>
    <recommendedName>
        <fullName evidence="2">Terminase large subunit gp17-like C-terminal domain-containing protein</fullName>
    </recommendedName>
</protein>
<dbReference type="Gene3D" id="3.40.50.300">
    <property type="entry name" value="P-loop containing nucleotide triphosphate hydrolases"/>
    <property type="match status" value="1"/>
</dbReference>
<evidence type="ECO:0008006" key="2">
    <source>
        <dbReference type="Google" id="ProtNLM"/>
    </source>
</evidence>
<evidence type="ECO:0000313" key="1">
    <source>
        <dbReference type="EMBL" id="KKL10205.1"/>
    </source>
</evidence>
<proteinExistence type="predicted"/>
<reference evidence="1" key="1">
    <citation type="journal article" date="2015" name="Nature">
        <title>Complex archaea that bridge the gap between prokaryotes and eukaryotes.</title>
        <authorList>
            <person name="Spang A."/>
            <person name="Saw J.H."/>
            <person name="Jorgensen S.L."/>
            <person name="Zaremba-Niedzwiedzka K."/>
            <person name="Martijn J."/>
            <person name="Lind A.E."/>
            <person name="van Eijk R."/>
            <person name="Schleper C."/>
            <person name="Guy L."/>
            <person name="Ettema T.J."/>
        </authorList>
    </citation>
    <scope>NUCLEOTIDE SEQUENCE</scope>
</reference>
<sequence>MAGAGAVWSAFFHEHTPWIVAAQGEDDASVTLRTKIKQPFSMLPAWMRKRGPQVVRENTEEIAFDNGSNILVIPSTSAAGRGQAVFGVVLDESAFAENAEDVFAALDPMCYGPMWVFSSANGMGNWFHETWVESQHPDSEWEGSFYPWSKRPGRDQDWYDRTKRKYRTRPHLFYQEYPSTPEEAFTKSGRVAFPMDMLRDEQHWCPPDRRFDLLQIKGKWQDIDKHGFDPLLKAAELNGEQWADMELHVWQEPYLERDEHGILVRDPNFVVGVDVAEGLEHGDYSTISVMDANTGEQVATVRAHIPVEDLAEYVEFIGYWYWVGLVAVERNNHGILPLSQLRERAYPRLYRMDSLAQQKRGDRTVRYGWWTSNATKPYMVNRFVNELPGLILHDQRLLAEAGVFLSNGKGGYGATPPNHD</sequence>
<dbReference type="Gene3D" id="3.30.420.240">
    <property type="match status" value="1"/>
</dbReference>
<gene>
    <name evidence="1" type="ORF">LCGC14_2558170</name>
</gene>
<dbReference type="EMBL" id="LAZR01042156">
    <property type="protein sequence ID" value="KKL10205.1"/>
    <property type="molecule type" value="Genomic_DNA"/>
</dbReference>
<dbReference type="InterPro" id="IPR027417">
    <property type="entry name" value="P-loop_NTPase"/>
</dbReference>